<dbReference type="EMBL" id="LR796814">
    <property type="protein sequence ID" value="CAB4167466.1"/>
    <property type="molecule type" value="Genomic_DNA"/>
</dbReference>
<evidence type="ECO:0000313" key="2">
    <source>
        <dbReference type="EMBL" id="CAB4158883.1"/>
    </source>
</evidence>
<dbReference type="EMBL" id="LR796674">
    <property type="protein sequence ID" value="CAB4158883.1"/>
    <property type="molecule type" value="Genomic_DNA"/>
</dbReference>
<name>A0A6J5PC51_9CAUD</name>
<organism evidence="3">
    <name type="scientific">uncultured Caudovirales phage</name>
    <dbReference type="NCBI Taxonomy" id="2100421"/>
    <lineage>
        <taxon>Viruses</taxon>
        <taxon>Duplodnaviria</taxon>
        <taxon>Heunggongvirae</taxon>
        <taxon>Uroviricota</taxon>
        <taxon>Caudoviricetes</taxon>
        <taxon>Peduoviridae</taxon>
        <taxon>Maltschvirus</taxon>
        <taxon>Maltschvirus maltsch</taxon>
    </lineage>
</organism>
<accession>A0A6J5PC51</accession>
<proteinExistence type="predicted"/>
<protein>
    <submittedName>
        <fullName evidence="3">PcfJ-like protein</fullName>
    </submittedName>
</protein>
<feature type="region of interest" description="Disordered" evidence="1">
    <location>
        <begin position="38"/>
        <end position="60"/>
    </location>
</feature>
<reference evidence="3" key="1">
    <citation type="submission" date="2020-04" db="EMBL/GenBank/DDBJ databases">
        <authorList>
            <person name="Chiriac C."/>
            <person name="Salcher M."/>
            <person name="Ghai R."/>
            <person name="Kavagutti S V."/>
        </authorList>
    </citation>
    <scope>NUCLEOTIDE SEQUENCE</scope>
</reference>
<evidence type="ECO:0000313" key="3">
    <source>
        <dbReference type="EMBL" id="CAB4167466.1"/>
    </source>
</evidence>
<gene>
    <name evidence="2" type="ORF">UFOVP714_39</name>
    <name evidence="3" type="ORF">UFOVP864_21</name>
</gene>
<sequence>MARTPVRRLIEKGIEAGADYIPDAFEVPLRKAFNMDVPKPKATKPKTSLAVTPKALPAPPKPLALPAPGPGLPRFAAKTKGGQWFIDKSIGGRTASDLGVKVAQLPDDGRWVVLNDRTPIIFAREDEARAKAQSLVDEANPNRSPEHAARRIADNSLRLARDASGPLSELQNWFLRAAPRYIKNEMGTPDDPMRALAERGALHVEMSPEEWSDTASSVISRRPIGTYLGIDQLYAPEGADPRAGYDFGASLAVNMPWLKKAPVTDELYGISDTYALQDKMGMGHLLDEMRNAMDPRSGLPSDLAVRPESLGRMGLAQAAERVGLINQFRAKEMERAALSNLDSPVTHVFKDYADDNPMGLKWVEMAPPKTDGPTNYDVEEELRKALDYEGNTMGHCVGGYCPDVMEGRSRIFSLRDAKGQPHVTIETRPGRQDRAYSDAIAQLRGTEHWPVWLEHQNTRRDNPGSTQDLIDYMNQFRQSQGLEPVGMDIPNDIVQIKGKQNRAPKDDYLPFVQDFVKSGKWSNVGDIENTGLVKLPDGRYITQQQFDAATTADALSSAFAPSVLKDEYYVRTLRDPSNWDAEDWERLAPNFEGFAIGGRVSADRCFSKGKSAVYAVNKARK</sequence>
<evidence type="ECO:0000256" key="1">
    <source>
        <dbReference type="SAM" id="MobiDB-lite"/>
    </source>
</evidence>